<name>A0A2T4CJG9_TRILO</name>
<reference evidence="2 3" key="1">
    <citation type="submission" date="2016-07" db="EMBL/GenBank/DDBJ databases">
        <title>Multiple horizontal gene transfer events from other fungi enriched the ability of initially mycotrophic Trichoderma (Ascomycota) to feed on dead plant biomass.</title>
        <authorList>
            <consortium name="DOE Joint Genome Institute"/>
            <person name="Aerts A."/>
            <person name="Atanasova L."/>
            <person name="Chenthamara K."/>
            <person name="Zhang J."/>
            <person name="Grujic M."/>
            <person name="Henrissat B."/>
            <person name="Kuo A."/>
            <person name="Salamov A."/>
            <person name="Lipzen A."/>
            <person name="Labutti K."/>
            <person name="Barry K."/>
            <person name="Miao Y."/>
            <person name="Rahimi M.J."/>
            <person name="Shen Q."/>
            <person name="Grigoriev I.V."/>
            <person name="Kubicek C.P."/>
            <person name="Druzhinina I.S."/>
        </authorList>
    </citation>
    <scope>NUCLEOTIDE SEQUENCE [LARGE SCALE GENOMIC DNA]</scope>
    <source>
        <strain evidence="2 3">ATCC 18648</strain>
    </source>
</reference>
<dbReference type="EMBL" id="KZ679126">
    <property type="protein sequence ID" value="PTB81719.1"/>
    <property type="molecule type" value="Genomic_DNA"/>
</dbReference>
<evidence type="ECO:0008006" key="4">
    <source>
        <dbReference type="Google" id="ProtNLM"/>
    </source>
</evidence>
<organism evidence="2 3">
    <name type="scientific">Trichoderma longibrachiatum ATCC 18648</name>
    <dbReference type="NCBI Taxonomy" id="983965"/>
    <lineage>
        <taxon>Eukaryota</taxon>
        <taxon>Fungi</taxon>
        <taxon>Dikarya</taxon>
        <taxon>Ascomycota</taxon>
        <taxon>Pezizomycotina</taxon>
        <taxon>Sordariomycetes</taxon>
        <taxon>Hypocreomycetidae</taxon>
        <taxon>Hypocreales</taxon>
        <taxon>Hypocreaceae</taxon>
        <taxon>Trichoderma</taxon>
    </lineage>
</organism>
<evidence type="ECO:0000256" key="1">
    <source>
        <dbReference type="SAM" id="SignalP"/>
    </source>
</evidence>
<accession>A0A2T4CJG9</accession>
<protein>
    <recommendedName>
        <fullName evidence="4">Secreted protein</fullName>
    </recommendedName>
</protein>
<feature type="chain" id="PRO_5015600961" description="Secreted protein" evidence="1">
    <location>
        <begin position="18"/>
        <end position="81"/>
    </location>
</feature>
<evidence type="ECO:0000313" key="3">
    <source>
        <dbReference type="Proteomes" id="UP000240760"/>
    </source>
</evidence>
<sequence>MCYTAARLSCWVSLVFCCQCFIASFPARQYAGFSRLSADPPFDLLYIPHSSFRCRSRRHYLVLALSSTSGRVLGSLRETGP</sequence>
<evidence type="ECO:0000313" key="2">
    <source>
        <dbReference type="EMBL" id="PTB81719.1"/>
    </source>
</evidence>
<dbReference type="Proteomes" id="UP000240760">
    <property type="component" value="Unassembled WGS sequence"/>
</dbReference>
<feature type="signal peptide" evidence="1">
    <location>
        <begin position="1"/>
        <end position="17"/>
    </location>
</feature>
<proteinExistence type="predicted"/>
<keyword evidence="1" id="KW-0732">Signal</keyword>
<keyword evidence="3" id="KW-1185">Reference proteome</keyword>
<dbReference type="AlphaFoldDB" id="A0A2T4CJG9"/>
<gene>
    <name evidence="2" type="ORF">M440DRAFT_91205</name>
</gene>